<accession>A0A8T1APN0</accession>
<sequence length="102" mass="10820">MHDLISCGKLGEKGYALTIKGGRRVVAAKDGGRVVIYVDLRRNVLVVSGTVEPREVPASGVIFAVLTQEAAGPTGESVNAQKGISTEMPSRDLRETPVQELC</sequence>
<dbReference type="Proteomes" id="UP000735874">
    <property type="component" value="Unassembled WGS sequence"/>
</dbReference>
<evidence type="ECO:0000256" key="1">
    <source>
        <dbReference type="SAM" id="MobiDB-lite"/>
    </source>
</evidence>
<proteinExistence type="predicted"/>
<evidence type="ECO:0000313" key="2">
    <source>
        <dbReference type="EMBL" id="KAG2830880.1"/>
    </source>
</evidence>
<dbReference type="EMBL" id="RCMG01001301">
    <property type="protein sequence ID" value="KAG2830880.1"/>
    <property type="molecule type" value="Genomic_DNA"/>
</dbReference>
<evidence type="ECO:0000313" key="4">
    <source>
        <dbReference type="Proteomes" id="UP000774804"/>
    </source>
</evidence>
<name>A0A8T1APN0_9STRA</name>
<organism evidence="3 4">
    <name type="scientific">Phytophthora cactorum</name>
    <dbReference type="NCBI Taxonomy" id="29920"/>
    <lineage>
        <taxon>Eukaryota</taxon>
        <taxon>Sar</taxon>
        <taxon>Stramenopiles</taxon>
        <taxon>Oomycota</taxon>
        <taxon>Peronosporomycetes</taxon>
        <taxon>Peronosporales</taxon>
        <taxon>Peronosporaceae</taxon>
        <taxon>Phytophthora</taxon>
    </lineage>
</organism>
<dbReference type="AlphaFoldDB" id="A0A8T1APN0"/>
<dbReference type="VEuPathDB" id="FungiDB:PC110_g21160"/>
<feature type="region of interest" description="Disordered" evidence="1">
    <location>
        <begin position="73"/>
        <end position="102"/>
    </location>
</feature>
<feature type="compositionally biased region" description="Basic and acidic residues" evidence="1">
    <location>
        <begin position="89"/>
        <end position="102"/>
    </location>
</feature>
<reference evidence="3" key="1">
    <citation type="submission" date="2018-10" db="EMBL/GenBank/DDBJ databases">
        <title>Effector identification in a new, highly contiguous assembly of the strawberry crown rot pathogen Phytophthora cactorum.</title>
        <authorList>
            <person name="Armitage A.D."/>
            <person name="Nellist C.F."/>
            <person name="Bates H."/>
            <person name="Vickerstaff R.J."/>
            <person name="Harrison R.J."/>
        </authorList>
    </citation>
    <scope>NUCLEOTIDE SEQUENCE</scope>
    <source>
        <strain evidence="2">15-7</strain>
        <strain evidence="3">4032</strain>
    </source>
</reference>
<gene>
    <name evidence="2" type="ORF">PC113_g21031</name>
    <name evidence="3" type="ORF">PC115_g20761</name>
</gene>
<dbReference type="Proteomes" id="UP000774804">
    <property type="component" value="Unassembled WGS sequence"/>
</dbReference>
<comment type="caution">
    <text evidence="3">The sequence shown here is derived from an EMBL/GenBank/DDBJ whole genome shotgun (WGS) entry which is preliminary data.</text>
</comment>
<feature type="compositionally biased region" description="Polar residues" evidence="1">
    <location>
        <begin position="76"/>
        <end position="88"/>
    </location>
</feature>
<dbReference type="EMBL" id="RCMI01001359">
    <property type="protein sequence ID" value="KAG2886118.1"/>
    <property type="molecule type" value="Genomic_DNA"/>
</dbReference>
<evidence type="ECO:0000313" key="3">
    <source>
        <dbReference type="EMBL" id="KAG2886118.1"/>
    </source>
</evidence>
<protein>
    <submittedName>
        <fullName evidence="3">Uncharacterized protein</fullName>
    </submittedName>
</protein>